<reference evidence="10" key="1">
    <citation type="journal article" date="2019" name="Int. J. Syst. Evol. Microbiol.">
        <title>The Global Catalogue of Microorganisms (GCM) 10K type strain sequencing project: providing services to taxonomists for standard genome sequencing and annotation.</title>
        <authorList>
            <consortium name="The Broad Institute Genomics Platform"/>
            <consortium name="The Broad Institute Genome Sequencing Center for Infectious Disease"/>
            <person name="Wu L."/>
            <person name="Ma J."/>
        </authorList>
    </citation>
    <scope>NUCLEOTIDE SEQUENCE [LARGE SCALE GENOMIC DNA]</scope>
    <source>
        <strain evidence="10">TISTR 1906</strain>
    </source>
</reference>
<gene>
    <name evidence="9" type="ORF">ACFSW6_07590</name>
</gene>
<sequence>MAMHQERLWRPIAAAAMVVLMAGCGQHQASGGGQDEKPVAVDVMAVQAQRLELRSELPGRIEPVRVAEVRARVAGIVLSRHFEEGSDVKAGDVLFRIDPAPLRVALSRAQGELARAEAALGESQALVRRYQPLVEVEAVSRQDFEAAQAALRSARAARQSAQAEVDAARLSLDYATVRAPISGRIGRALVTEGALVGQGEATPMALIQQLSPVYADFQQSVAEVQRLRAALAEGRLSQHQDKGAEIALTVEGSGQRRQGRLMFSDVTVDRNTGQMALRGQFDNRDGMLLPGMYVRVTVGQGVDPAAILVPQRAVQRGADGKAQVLVVDAQDTVQARAVQTGTMHGAQWHITEGLKPGERVVTGRMAAVQPGAKVKANVVSADAAHAGACSPASPAADADAAATPQAGA</sequence>
<dbReference type="Gene3D" id="1.10.287.470">
    <property type="entry name" value="Helix hairpin bin"/>
    <property type="match status" value="1"/>
</dbReference>
<dbReference type="PROSITE" id="PS51257">
    <property type="entry name" value="PROKAR_LIPOPROTEIN"/>
    <property type="match status" value="1"/>
</dbReference>
<proteinExistence type="inferred from homology"/>
<evidence type="ECO:0000259" key="7">
    <source>
        <dbReference type="Pfam" id="PF25944"/>
    </source>
</evidence>
<evidence type="ECO:0000259" key="6">
    <source>
        <dbReference type="Pfam" id="PF25917"/>
    </source>
</evidence>
<dbReference type="RefSeq" id="WP_066470449.1">
    <property type="nucleotide sequence ID" value="NZ_BCNT01000001.1"/>
</dbReference>
<dbReference type="InterPro" id="IPR058624">
    <property type="entry name" value="MdtA-like_HH"/>
</dbReference>
<dbReference type="EMBL" id="JBHUMV010000003">
    <property type="protein sequence ID" value="MFD2753949.1"/>
    <property type="molecule type" value="Genomic_DNA"/>
</dbReference>
<organism evidence="9 10">
    <name type="scientific">Comamonas terrae</name>
    <dbReference type="NCBI Taxonomy" id="673548"/>
    <lineage>
        <taxon>Bacteria</taxon>
        <taxon>Pseudomonadati</taxon>
        <taxon>Pseudomonadota</taxon>
        <taxon>Betaproteobacteria</taxon>
        <taxon>Burkholderiales</taxon>
        <taxon>Comamonadaceae</taxon>
        <taxon>Comamonas</taxon>
    </lineage>
</organism>
<dbReference type="Pfam" id="PF25876">
    <property type="entry name" value="HH_MFP_RND"/>
    <property type="match status" value="1"/>
</dbReference>
<keyword evidence="10" id="KW-1185">Reference proteome</keyword>
<comment type="caution">
    <text evidence="9">The sequence shown here is derived from an EMBL/GenBank/DDBJ whole genome shotgun (WGS) entry which is preliminary data.</text>
</comment>
<comment type="subcellular location">
    <subcellularLocation>
        <location evidence="1">Cell envelope</location>
    </subcellularLocation>
</comment>
<name>A0ABW5UMX9_9BURK</name>
<accession>A0ABW5UMX9</accession>
<protein>
    <submittedName>
        <fullName evidence="9">Efflux RND transporter periplasmic adaptor subunit</fullName>
    </submittedName>
</protein>
<dbReference type="InterPro" id="IPR006143">
    <property type="entry name" value="RND_pump_MFP"/>
</dbReference>
<evidence type="ECO:0000256" key="4">
    <source>
        <dbReference type="SAM" id="MobiDB-lite"/>
    </source>
</evidence>
<dbReference type="Gene3D" id="2.40.30.170">
    <property type="match status" value="1"/>
</dbReference>
<dbReference type="Gene3D" id="2.40.50.100">
    <property type="match status" value="1"/>
</dbReference>
<dbReference type="InterPro" id="IPR058625">
    <property type="entry name" value="MdtA-like_BSH"/>
</dbReference>
<feature type="region of interest" description="Disordered" evidence="4">
    <location>
        <begin position="387"/>
        <end position="408"/>
    </location>
</feature>
<feature type="domain" description="Multidrug resistance protein MdtA-like beta-barrel" evidence="7">
    <location>
        <begin position="212"/>
        <end position="299"/>
    </location>
</feature>
<feature type="domain" description="Multidrug resistance protein MdtA-like C-terminal permuted SH3" evidence="8">
    <location>
        <begin position="306"/>
        <end position="365"/>
    </location>
</feature>
<dbReference type="NCBIfam" id="TIGR01730">
    <property type="entry name" value="RND_mfp"/>
    <property type="match status" value="1"/>
</dbReference>
<evidence type="ECO:0000256" key="2">
    <source>
        <dbReference type="ARBA" id="ARBA00009477"/>
    </source>
</evidence>
<evidence type="ECO:0000259" key="5">
    <source>
        <dbReference type="Pfam" id="PF25876"/>
    </source>
</evidence>
<dbReference type="Proteomes" id="UP001597463">
    <property type="component" value="Unassembled WGS sequence"/>
</dbReference>
<dbReference type="Gene3D" id="2.40.420.20">
    <property type="match status" value="1"/>
</dbReference>
<feature type="domain" description="Multidrug resistance protein MdtA-like alpha-helical hairpin" evidence="5">
    <location>
        <begin position="106"/>
        <end position="175"/>
    </location>
</feature>
<evidence type="ECO:0000313" key="9">
    <source>
        <dbReference type="EMBL" id="MFD2753949.1"/>
    </source>
</evidence>
<evidence type="ECO:0000256" key="1">
    <source>
        <dbReference type="ARBA" id="ARBA00004196"/>
    </source>
</evidence>
<feature type="coiled-coil region" evidence="3">
    <location>
        <begin position="106"/>
        <end position="171"/>
    </location>
</feature>
<evidence type="ECO:0000313" key="10">
    <source>
        <dbReference type="Proteomes" id="UP001597463"/>
    </source>
</evidence>
<evidence type="ECO:0000256" key="3">
    <source>
        <dbReference type="SAM" id="Coils"/>
    </source>
</evidence>
<dbReference type="InterPro" id="IPR058627">
    <property type="entry name" value="MdtA-like_C"/>
</dbReference>
<evidence type="ECO:0000259" key="8">
    <source>
        <dbReference type="Pfam" id="PF25967"/>
    </source>
</evidence>
<dbReference type="PANTHER" id="PTHR30158">
    <property type="entry name" value="ACRA/E-RELATED COMPONENT OF DRUG EFFLUX TRANSPORTER"/>
    <property type="match status" value="1"/>
</dbReference>
<dbReference type="Pfam" id="PF25967">
    <property type="entry name" value="RND-MFP_C"/>
    <property type="match status" value="1"/>
</dbReference>
<dbReference type="Pfam" id="PF25944">
    <property type="entry name" value="Beta-barrel_RND"/>
    <property type="match status" value="1"/>
</dbReference>
<keyword evidence="3" id="KW-0175">Coiled coil</keyword>
<feature type="domain" description="Multidrug resistance protein MdtA-like barrel-sandwich hybrid" evidence="6">
    <location>
        <begin position="65"/>
        <end position="208"/>
    </location>
</feature>
<dbReference type="InterPro" id="IPR058626">
    <property type="entry name" value="MdtA-like_b-barrel"/>
</dbReference>
<comment type="similarity">
    <text evidence="2">Belongs to the membrane fusion protein (MFP) (TC 8.A.1) family.</text>
</comment>
<dbReference type="Pfam" id="PF25917">
    <property type="entry name" value="BSH_RND"/>
    <property type="match status" value="1"/>
</dbReference>
<dbReference type="PANTHER" id="PTHR30158:SF24">
    <property type="entry name" value="HLYD FAMILY SECRETION PROTEIN"/>
    <property type="match status" value="1"/>
</dbReference>
<dbReference type="SUPFAM" id="SSF111369">
    <property type="entry name" value="HlyD-like secretion proteins"/>
    <property type="match status" value="1"/>
</dbReference>